<evidence type="ECO:0000313" key="2">
    <source>
        <dbReference type="EMBL" id="MWK57145.1"/>
    </source>
</evidence>
<dbReference type="InterPro" id="IPR007345">
    <property type="entry name" value="Polysacch_pyruvyl_Trfase"/>
</dbReference>
<dbReference type="GO" id="GO:0016740">
    <property type="term" value="F:transferase activity"/>
    <property type="evidence" value="ECO:0007669"/>
    <property type="project" value="UniProtKB-KW"/>
</dbReference>
<dbReference type="Proteomes" id="UP000461288">
    <property type="component" value="Unassembled WGS sequence"/>
</dbReference>
<gene>
    <name evidence="2" type="ORF">GO594_14265</name>
</gene>
<dbReference type="EMBL" id="WTFN01000031">
    <property type="protein sequence ID" value="MWK57145.1"/>
    <property type="molecule type" value="Genomic_DNA"/>
</dbReference>
<organism evidence="2 3">
    <name type="scientific">Metapseudomonas otitidis</name>
    <dbReference type="NCBI Taxonomy" id="319939"/>
    <lineage>
        <taxon>Bacteria</taxon>
        <taxon>Pseudomonadati</taxon>
        <taxon>Pseudomonadota</taxon>
        <taxon>Gammaproteobacteria</taxon>
        <taxon>Pseudomonadales</taxon>
        <taxon>Pseudomonadaceae</taxon>
        <taxon>Metapseudomonas</taxon>
    </lineage>
</organism>
<dbReference type="RefSeq" id="WP_160481195.1">
    <property type="nucleotide sequence ID" value="NZ_WTFN01000031.1"/>
</dbReference>
<comment type="caution">
    <text evidence="2">The sequence shown here is derived from an EMBL/GenBank/DDBJ whole genome shotgun (WGS) entry which is preliminary data.</text>
</comment>
<accession>A0A7X3H8P3</accession>
<dbReference type="Pfam" id="PF04230">
    <property type="entry name" value="PS_pyruv_trans"/>
    <property type="match status" value="1"/>
</dbReference>
<feature type="domain" description="Polysaccharide pyruvyl transferase" evidence="1">
    <location>
        <begin position="17"/>
        <end position="301"/>
    </location>
</feature>
<dbReference type="SUPFAM" id="SSF53756">
    <property type="entry name" value="UDP-Glycosyltransferase/glycogen phosphorylase"/>
    <property type="match status" value="1"/>
</dbReference>
<proteinExistence type="predicted"/>
<sequence>MSKTWQIAIHGTFDVENYGDLLFPIIAEAELSRRLGQVEMHRFSYHEKSTADWPYTVTSLTELPMIAHHLDATLIGGGFIVRFDKVVADNYLPPAPSIHHPSGYWLVPALMALQHGVPLIWNAPGMHCNDVPEWATPLVRLAIEQSPHVRVRDALSQVALQQLTSSGTVEVLPDTAFGLGRLIDVHTPSAELAELKRRHGLDKPYLVVHAIRGLDGFLNLWRSHAALFDGLQLLLLPIGPVLGDHVSELGEGLERAKTLPFWPSPLLLAELIAHSEGVVGHSYHLAISAIAFGLPVFCSANLESGKYTALPPYERVFQLHHDREPDPAWLADQLGRRGLSTATRLAVEQLQAHWDRVAELIVARQGCDPVALNRFWESLPTHLEALHEQTEQAKTWKDRYLAQQHELEQARQTIAEATEREKHRSTSLSMTARHYISSLLKKLMGRTSA</sequence>
<dbReference type="AlphaFoldDB" id="A0A7X3H8P3"/>
<evidence type="ECO:0000259" key="1">
    <source>
        <dbReference type="Pfam" id="PF04230"/>
    </source>
</evidence>
<protein>
    <submittedName>
        <fullName evidence="2">Polysaccharide pyruvyl transferase family protein</fullName>
    </submittedName>
</protein>
<keyword evidence="2" id="KW-0808">Transferase</keyword>
<evidence type="ECO:0000313" key="3">
    <source>
        <dbReference type="Proteomes" id="UP000461288"/>
    </source>
</evidence>
<name>A0A7X3H8P3_9GAMM</name>
<reference evidence="2 3" key="1">
    <citation type="submission" date="2019-12" db="EMBL/GenBank/DDBJ databases">
        <title>Draft genome sequence of Pseudomonas otitidis recovered from a chicken carcass.</title>
        <authorList>
            <person name="Vieira T.R."/>
            <person name="Oliviera E.F.C."/>
            <person name="Silva N.M.V."/>
            <person name="Sambrano G.E."/>
            <person name="Cibulski S.P."/>
            <person name="Cardoso M.R.I."/>
        </authorList>
    </citation>
    <scope>NUCLEOTIDE SEQUENCE [LARGE SCALE GENOMIC DNA]</scope>
    <source>
        <strain evidence="2 3">25_K</strain>
    </source>
</reference>